<accession>A0ABW3L6P9</accession>
<reference evidence="3" key="1">
    <citation type="journal article" date="2019" name="Int. J. Syst. Evol. Microbiol.">
        <title>The Global Catalogue of Microorganisms (GCM) 10K type strain sequencing project: providing services to taxonomists for standard genome sequencing and annotation.</title>
        <authorList>
            <consortium name="The Broad Institute Genomics Platform"/>
            <consortium name="The Broad Institute Genome Sequencing Center for Infectious Disease"/>
            <person name="Wu L."/>
            <person name="Ma J."/>
        </authorList>
    </citation>
    <scope>NUCLEOTIDE SEQUENCE [LARGE SCALE GENOMIC DNA]</scope>
    <source>
        <strain evidence="3">CCUG 56756</strain>
    </source>
</reference>
<dbReference type="Pfam" id="PF13671">
    <property type="entry name" value="AAA_33"/>
    <property type="match status" value="1"/>
</dbReference>
<feature type="domain" description="HD" evidence="1">
    <location>
        <begin position="200"/>
        <end position="272"/>
    </location>
</feature>
<dbReference type="PANTHER" id="PTHR12381:SF56">
    <property type="entry name" value="B30.2_SPRY DOMAIN-CONTAINING PROTEIN-RELATED"/>
    <property type="match status" value="1"/>
</dbReference>
<comment type="caution">
    <text evidence="2">The sequence shown here is derived from an EMBL/GenBank/DDBJ whole genome shotgun (WGS) entry which is preliminary data.</text>
</comment>
<dbReference type="SUPFAM" id="SSF109604">
    <property type="entry name" value="HD-domain/PDEase-like"/>
    <property type="match status" value="1"/>
</dbReference>
<dbReference type="PANTHER" id="PTHR12381">
    <property type="entry name" value="HETEROGENEOUS NUCLEAR RIBONUCLEOPROTEIN U FAMILY MEMBER"/>
    <property type="match status" value="1"/>
</dbReference>
<dbReference type="Pfam" id="PF01966">
    <property type="entry name" value="HD"/>
    <property type="match status" value="1"/>
</dbReference>
<dbReference type="Gene3D" id="3.40.50.300">
    <property type="entry name" value="P-loop containing nucleotide triphosphate hydrolases"/>
    <property type="match status" value="1"/>
</dbReference>
<evidence type="ECO:0000313" key="3">
    <source>
        <dbReference type="Proteomes" id="UP001597109"/>
    </source>
</evidence>
<dbReference type="EMBL" id="JBHTKI010000003">
    <property type="protein sequence ID" value="MFD1030264.1"/>
    <property type="molecule type" value="Genomic_DNA"/>
</dbReference>
<dbReference type="Proteomes" id="UP001597109">
    <property type="component" value="Unassembled WGS sequence"/>
</dbReference>
<dbReference type="InterPro" id="IPR027417">
    <property type="entry name" value="P-loop_NTPase"/>
</dbReference>
<keyword evidence="3" id="KW-1185">Reference proteome</keyword>
<gene>
    <name evidence="2" type="ORF">ACFQ1X_02280</name>
</gene>
<dbReference type="RefSeq" id="WP_379081196.1">
    <property type="nucleotide sequence ID" value="NZ_JBHTKI010000003.1"/>
</dbReference>
<name>A0ABW3L6P9_9BACL</name>
<dbReference type="SUPFAM" id="SSF52540">
    <property type="entry name" value="P-loop containing nucleoside triphosphate hydrolases"/>
    <property type="match status" value="1"/>
</dbReference>
<dbReference type="InterPro" id="IPR006674">
    <property type="entry name" value="HD_domain"/>
</dbReference>
<evidence type="ECO:0000259" key="1">
    <source>
        <dbReference type="Pfam" id="PF01966"/>
    </source>
</evidence>
<proteinExistence type="predicted"/>
<organism evidence="2 3">
    <name type="scientific">Metaplanococcus flavidus</name>
    <dbReference type="NCBI Taxonomy" id="569883"/>
    <lineage>
        <taxon>Bacteria</taxon>
        <taxon>Bacillati</taxon>
        <taxon>Bacillota</taxon>
        <taxon>Bacilli</taxon>
        <taxon>Bacillales</taxon>
        <taxon>Caryophanaceae</taxon>
        <taxon>Metaplanococcus</taxon>
    </lineage>
</organism>
<protein>
    <submittedName>
        <fullName evidence="2">AAA family ATPase</fullName>
    </submittedName>
</protein>
<evidence type="ECO:0000313" key="2">
    <source>
        <dbReference type="EMBL" id="MFD1030264.1"/>
    </source>
</evidence>
<dbReference type="Gene3D" id="1.10.3090.10">
    <property type="entry name" value="cca-adding enzyme, domain 2"/>
    <property type="match status" value="1"/>
</dbReference>
<sequence>MTKFIMLIGLPGSGKTTYARALLLSNEDWVHLSSDKIMRHNRLPGESPDYRHTFEEMYQQTAFNLENGTNVIYDATNLASKRRKSVLNRIEKFQPETEAIVFLTPYDVLKKRNSRRSDADRVPELIIERYIRAFQLPRKDEKFDSIRFLSKPPLAEINAAKLKDKALSYEGCETFFQSFEETKFMTKTAEMRALLHQNWKIIEEIKKEVPDPEELELLSWAILLHDIGKAYVRKKLPIELDNFYGYEHVSAYLAYPVLLSLQFPMQFIYDVLLLIDEFEIGMESKRGKVKRRIGLDNYERLEKLWEIIN</sequence>